<reference evidence="2" key="1">
    <citation type="submission" date="2020-09" db="EMBL/GenBank/DDBJ databases">
        <authorList>
            <person name="Kikuchi T."/>
        </authorList>
    </citation>
    <scope>NUCLEOTIDE SEQUENCE</scope>
    <source>
        <strain evidence="2">SH1</strain>
    </source>
</reference>
<organism evidence="2 3">
    <name type="scientific">Bursaphelenchus okinawaensis</name>
    <dbReference type="NCBI Taxonomy" id="465554"/>
    <lineage>
        <taxon>Eukaryota</taxon>
        <taxon>Metazoa</taxon>
        <taxon>Ecdysozoa</taxon>
        <taxon>Nematoda</taxon>
        <taxon>Chromadorea</taxon>
        <taxon>Rhabditida</taxon>
        <taxon>Tylenchina</taxon>
        <taxon>Tylenchomorpha</taxon>
        <taxon>Aphelenchoidea</taxon>
        <taxon>Aphelenchoididae</taxon>
        <taxon>Bursaphelenchus</taxon>
    </lineage>
</organism>
<keyword evidence="3" id="KW-1185">Reference proteome</keyword>
<feature type="transmembrane region" description="Helical" evidence="1">
    <location>
        <begin position="196"/>
        <end position="217"/>
    </location>
</feature>
<name>A0A811L4T2_9BILA</name>
<dbReference type="EMBL" id="CAJFCW020000005">
    <property type="protein sequence ID" value="CAG9117268.1"/>
    <property type="molecule type" value="Genomic_DNA"/>
</dbReference>
<dbReference type="Proteomes" id="UP000783686">
    <property type="component" value="Unassembled WGS sequence"/>
</dbReference>
<keyword evidence="1" id="KW-1133">Transmembrane helix</keyword>
<feature type="transmembrane region" description="Helical" evidence="1">
    <location>
        <begin position="58"/>
        <end position="81"/>
    </location>
</feature>
<proteinExistence type="predicted"/>
<evidence type="ECO:0000313" key="3">
    <source>
        <dbReference type="Proteomes" id="UP000614601"/>
    </source>
</evidence>
<evidence type="ECO:0000256" key="1">
    <source>
        <dbReference type="SAM" id="Phobius"/>
    </source>
</evidence>
<evidence type="ECO:0000313" key="2">
    <source>
        <dbReference type="EMBL" id="CAD5223115.1"/>
    </source>
</evidence>
<dbReference type="InterPro" id="IPR019428">
    <property type="entry name" value="7TM_GPCR_serpentine_rcpt_Str"/>
</dbReference>
<dbReference type="EMBL" id="CAJFDH010000005">
    <property type="protein sequence ID" value="CAD5223115.1"/>
    <property type="molecule type" value="Genomic_DNA"/>
</dbReference>
<protein>
    <recommendedName>
        <fullName evidence="4">G_PROTEIN_RECEP_F1_2 domain-containing protein</fullName>
    </recommendedName>
</protein>
<dbReference type="Proteomes" id="UP000614601">
    <property type="component" value="Unassembled WGS sequence"/>
</dbReference>
<dbReference type="AlphaFoldDB" id="A0A811L4T2"/>
<sequence length="294" mass="33754">MELRQYSKLILLNTCFNVVYSFTNLITGFRIKIINSYVVLITNTLIMYRIPLWLQRGVIIYLFTQSDTSIGIYSIIFYFRYQMAKQAVVKNRSVLAAVVVLVMATGLKSTHWVLSTEFMSYDSDLWLELFPNCQNQDIELPTVSIQAKEQKASSLQIQIHYAFAIVCISLVVYYAIRTHRLFGKALYPMSNKTKRLTDNLTKALFLQVLIPFVFHTVPNLLYLSKFVPPAVKRATSTLVITVMLLNPLMDGVILLSILPVFRRRFKFFVNKVFHQPATSSTSVRTVVKQLPVVS</sequence>
<dbReference type="Pfam" id="PF10326">
    <property type="entry name" value="7TM_GPCR_Str"/>
    <property type="match status" value="1"/>
</dbReference>
<feature type="transmembrane region" description="Helical" evidence="1">
    <location>
        <begin position="237"/>
        <end position="261"/>
    </location>
</feature>
<keyword evidence="1" id="KW-0812">Transmembrane</keyword>
<gene>
    <name evidence="2" type="ORF">BOKJ2_LOCUS9982</name>
</gene>
<accession>A0A811L4T2</accession>
<comment type="caution">
    <text evidence="2">The sequence shown here is derived from an EMBL/GenBank/DDBJ whole genome shotgun (WGS) entry which is preliminary data.</text>
</comment>
<feature type="transmembrane region" description="Helical" evidence="1">
    <location>
        <begin position="6"/>
        <end position="26"/>
    </location>
</feature>
<feature type="transmembrane region" description="Helical" evidence="1">
    <location>
        <begin position="93"/>
        <end position="114"/>
    </location>
</feature>
<evidence type="ECO:0008006" key="4">
    <source>
        <dbReference type="Google" id="ProtNLM"/>
    </source>
</evidence>
<keyword evidence="1" id="KW-0472">Membrane</keyword>
<feature type="transmembrane region" description="Helical" evidence="1">
    <location>
        <begin position="159"/>
        <end position="176"/>
    </location>
</feature>